<evidence type="ECO:0000256" key="8">
    <source>
        <dbReference type="ARBA" id="ARBA00049985"/>
    </source>
</evidence>
<dbReference type="GO" id="GO:1900753">
    <property type="term" value="P:doxorubicin transport"/>
    <property type="evidence" value="ECO:0007669"/>
    <property type="project" value="InterPro"/>
</dbReference>
<evidence type="ECO:0000256" key="6">
    <source>
        <dbReference type="ARBA" id="ARBA00022967"/>
    </source>
</evidence>
<proteinExistence type="inferred from homology"/>
<dbReference type="GO" id="GO:0005524">
    <property type="term" value="F:ATP binding"/>
    <property type="evidence" value="ECO:0007669"/>
    <property type="project" value="UniProtKB-KW"/>
</dbReference>
<keyword evidence="3" id="KW-1003">Cell membrane</keyword>
<dbReference type="FunFam" id="3.40.50.300:FF:000589">
    <property type="entry name" value="ABC transporter, ATP-binding subunit"/>
    <property type="match status" value="1"/>
</dbReference>
<dbReference type="EMBL" id="RXGA01000001">
    <property type="protein sequence ID" value="RWX74170.1"/>
    <property type="molecule type" value="Genomic_DNA"/>
</dbReference>
<dbReference type="InterPro" id="IPR003593">
    <property type="entry name" value="AAA+_ATPase"/>
</dbReference>
<dbReference type="SMART" id="SM00382">
    <property type="entry name" value="AAA"/>
    <property type="match status" value="1"/>
</dbReference>
<dbReference type="InterPro" id="IPR027417">
    <property type="entry name" value="P-loop_NTPase"/>
</dbReference>
<dbReference type="InterPro" id="IPR025302">
    <property type="entry name" value="DrrA1/2-like_C"/>
</dbReference>
<evidence type="ECO:0000256" key="3">
    <source>
        <dbReference type="ARBA" id="ARBA00022475"/>
    </source>
</evidence>
<accession>A0A444L9I6</accession>
<evidence type="ECO:0000256" key="1">
    <source>
        <dbReference type="ARBA" id="ARBA00004413"/>
    </source>
</evidence>
<keyword evidence="2" id="KW-0813">Transport</keyword>
<dbReference type="InterPro" id="IPR005894">
    <property type="entry name" value="DrrA"/>
</dbReference>
<evidence type="ECO:0000259" key="9">
    <source>
        <dbReference type="PROSITE" id="PS50893"/>
    </source>
</evidence>
<dbReference type="NCBIfam" id="TIGR01188">
    <property type="entry name" value="drrA"/>
    <property type="match status" value="1"/>
</dbReference>
<evidence type="ECO:0000313" key="11">
    <source>
        <dbReference type="Proteomes" id="UP000288215"/>
    </source>
</evidence>
<dbReference type="Pfam" id="PF00005">
    <property type="entry name" value="ABC_tran"/>
    <property type="match status" value="1"/>
</dbReference>
<dbReference type="Proteomes" id="UP000288215">
    <property type="component" value="Unassembled WGS sequence"/>
</dbReference>
<dbReference type="PROSITE" id="PS50893">
    <property type="entry name" value="ABC_TRANSPORTER_2"/>
    <property type="match status" value="1"/>
</dbReference>
<dbReference type="GO" id="GO:0005886">
    <property type="term" value="C:plasma membrane"/>
    <property type="evidence" value="ECO:0007669"/>
    <property type="project" value="UniProtKB-SubCell"/>
</dbReference>
<gene>
    <name evidence="10" type="ORF">Metus_0195</name>
</gene>
<dbReference type="GO" id="GO:0043215">
    <property type="term" value="P:daunorubicin transport"/>
    <property type="evidence" value="ECO:0007669"/>
    <property type="project" value="InterPro"/>
</dbReference>
<dbReference type="Pfam" id="PF13732">
    <property type="entry name" value="DrrA1-3_C"/>
    <property type="match status" value="1"/>
</dbReference>
<evidence type="ECO:0000256" key="5">
    <source>
        <dbReference type="ARBA" id="ARBA00022840"/>
    </source>
</evidence>
<dbReference type="PROSITE" id="PS00211">
    <property type="entry name" value="ABC_TRANSPORTER_1"/>
    <property type="match status" value="1"/>
</dbReference>
<evidence type="ECO:0000313" key="10">
    <source>
        <dbReference type="EMBL" id="RWX74170.1"/>
    </source>
</evidence>
<reference evidence="10 11" key="1">
    <citation type="submission" date="2018-12" db="EMBL/GenBank/DDBJ databases">
        <title>The complete genome of the methanogenic archaea of the candidate phylum Verstraetearchaeota, obtained from the metagenome of underground thermal water.</title>
        <authorList>
            <person name="Kadnikov V.V."/>
            <person name="Mardanov A.V."/>
            <person name="Beletsky A.V."/>
            <person name="Karnachuk O.V."/>
            <person name="Ravin N.V."/>
        </authorList>
    </citation>
    <scope>NUCLEOTIDE SEQUENCE [LARGE SCALE GENOMIC DNA]</scope>
    <source>
        <strain evidence="10">Ch88</strain>
    </source>
</reference>
<dbReference type="PANTHER" id="PTHR43582:SF2">
    <property type="entry name" value="LINEARMYCIN RESISTANCE ATP-BINDING PROTEIN LNRL"/>
    <property type="match status" value="1"/>
</dbReference>
<comment type="subcellular location">
    <subcellularLocation>
        <location evidence="1">Cell membrane</location>
        <topology evidence="1">Peripheral membrane protein</topology>
        <orientation evidence="1">Cytoplasmic side</orientation>
    </subcellularLocation>
</comment>
<dbReference type="PANTHER" id="PTHR43582">
    <property type="entry name" value="LINEARMYCIN RESISTANCE ATP-BINDING PROTEIN LNRL"/>
    <property type="match status" value="1"/>
</dbReference>
<dbReference type="AlphaFoldDB" id="A0A444L9I6"/>
<comment type="caution">
    <text evidence="10">The sequence shown here is derived from an EMBL/GenBank/DDBJ whole genome shotgun (WGS) entry which is preliminary data.</text>
</comment>
<keyword evidence="5 10" id="KW-0067">ATP-binding</keyword>
<organism evidence="10 11">
    <name type="scientific">Methanosuratincola subterraneus</name>
    <dbReference type="NCBI Taxonomy" id="2593994"/>
    <lineage>
        <taxon>Archaea</taxon>
        <taxon>Thermoproteota</taxon>
        <taxon>Methanosuratincolia</taxon>
        <taxon>Candidatus Methanomethylicales</taxon>
        <taxon>Candidatus Methanomethylicaceae</taxon>
        <taxon>Candidatus Methanosuratincola (ex Vanwonterghem et al. 2016)</taxon>
    </lineage>
</organism>
<evidence type="ECO:0000256" key="7">
    <source>
        <dbReference type="ARBA" id="ARBA00023136"/>
    </source>
</evidence>
<dbReference type="GO" id="GO:0016887">
    <property type="term" value="F:ATP hydrolysis activity"/>
    <property type="evidence" value="ECO:0007669"/>
    <property type="project" value="InterPro"/>
</dbReference>
<evidence type="ECO:0000256" key="4">
    <source>
        <dbReference type="ARBA" id="ARBA00022741"/>
    </source>
</evidence>
<evidence type="ECO:0000256" key="2">
    <source>
        <dbReference type="ARBA" id="ARBA00022448"/>
    </source>
</evidence>
<keyword evidence="6" id="KW-1278">Translocase</keyword>
<comment type="similarity">
    <text evidence="8">Belongs to the ABC transporter superfamily. Drug exporter-1 (DrugE1) (TC 3.A.1.105) family.</text>
</comment>
<name>A0A444L9I6_METS7</name>
<sequence length="354" mass="39869">MFNLTNVVMEMNGEMDANGGRRTIMQIRDLKKVFNGTVVAVDGVTFDVYEGEIFGFLGPNGAGKTTTISMLTTLLRPTSGTATVCGFDILKEPNEVRKRIGVVPQEYTADEDLTGYENIMFCADLYGIPRRISRERADELLRLVELEVAKDRKVETYSGGMRRRLELACGLINHPRVLFLDEPTLGLDVQTRAAVWQYIRKLKEEYGMTLFLTTHYLEEADALCDRIAIIDHGKIVKIGSPKELKDSLGGDVIELGVQESDDDLTPLISSVQHVKEVKRVSPSEYRIKSELGEVTAPMVIDALRSKGYRVNKISLTRPTLDQVYLELTGKSIREENGDRTQAMRQRMIMRRARS</sequence>
<protein>
    <submittedName>
        <fullName evidence="10">Efflux ABC transporter, ATP-binding protein</fullName>
    </submittedName>
</protein>
<keyword evidence="4" id="KW-0547">Nucleotide-binding</keyword>
<dbReference type="SUPFAM" id="SSF52540">
    <property type="entry name" value="P-loop containing nucleoside triphosphate hydrolases"/>
    <property type="match status" value="1"/>
</dbReference>
<dbReference type="Gene3D" id="3.40.50.300">
    <property type="entry name" value="P-loop containing nucleotide triphosphate hydrolases"/>
    <property type="match status" value="1"/>
</dbReference>
<keyword evidence="7" id="KW-0472">Membrane</keyword>
<feature type="domain" description="ABC transporter" evidence="9">
    <location>
        <begin position="25"/>
        <end position="257"/>
    </location>
</feature>
<dbReference type="InterPro" id="IPR017871">
    <property type="entry name" value="ABC_transporter-like_CS"/>
</dbReference>
<dbReference type="InterPro" id="IPR003439">
    <property type="entry name" value="ABC_transporter-like_ATP-bd"/>
</dbReference>